<dbReference type="OrthoDB" id="94797at2"/>
<dbReference type="Proteomes" id="UP000185669">
    <property type="component" value="Unassembled WGS sequence"/>
</dbReference>
<keyword evidence="5" id="KW-1185">Reference proteome</keyword>
<dbReference type="Pfam" id="PF01547">
    <property type="entry name" value="SBP_bac_1"/>
    <property type="match status" value="1"/>
</dbReference>
<proteinExistence type="inferred from homology"/>
<evidence type="ECO:0000313" key="5">
    <source>
        <dbReference type="Proteomes" id="UP000185669"/>
    </source>
</evidence>
<dbReference type="EMBL" id="FTNC01000010">
    <property type="protein sequence ID" value="SIQ91995.1"/>
    <property type="molecule type" value="Genomic_DNA"/>
</dbReference>
<organism evidence="4 5">
    <name type="scientific">Halanaerobium kushneri</name>
    <dbReference type="NCBI Taxonomy" id="56779"/>
    <lineage>
        <taxon>Bacteria</taxon>
        <taxon>Bacillati</taxon>
        <taxon>Bacillota</taxon>
        <taxon>Clostridia</taxon>
        <taxon>Halanaerobiales</taxon>
        <taxon>Halanaerobiaceae</taxon>
        <taxon>Halanaerobium</taxon>
    </lineage>
</organism>
<evidence type="ECO:0000313" key="4">
    <source>
        <dbReference type="EMBL" id="SIQ91995.1"/>
    </source>
</evidence>
<accession>A0A1N6WPL6</accession>
<protein>
    <submittedName>
        <fullName evidence="4">ABC-type glycerol-3-phosphate transport system, substrate-binding protein</fullName>
    </submittedName>
</protein>
<dbReference type="CDD" id="cd13585">
    <property type="entry name" value="PBP2_TMBP_like"/>
    <property type="match status" value="1"/>
</dbReference>
<dbReference type="InterPro" id="IPR050490">
    <property type="entry name" value="Bact_solute-bd_prot1"/>
</dbReference>
<evidence type="ECO:0000256" key="1">
    <source>
        <dbReference type="ARBA" id="ARBA00008520"/>
    </source>
</evidence>
<dbReference type="AlphaFoldDB" id="A0A1N6WPL6"/>
<name>A0A1N6WPL6_9FIRM</name>
<reference evidence="5" key="1">
    <citation type="submission" date="2017-01" db="EMBL/GenBank/DDBJ databases">
        <authorList>
            <person name="Varghese N."/>
            <person name="Submissions S."/>
        </authorList>
    </citation>
    <scope>NUCLEOTIDE SEQUENCE [LARGE SCALE GENOMIC DNA]</scope>
    <source>
        <strain evidence="5">ATCC 700103</strain>
    </source>
</reference>
<dbReference type="Gene3D" id="3.40.190.10">
    <property type="entry name" value="Periplasmic binding protein-like II"/>
    <property type="match status" value="2"/>
</dbReference>
<keyword evidence="2" id="KW-0813">Transport</keyword>
<dbReference type="InterPro" id="IPR006059">
    <property type="entry name" value="SBP"/>
</dbReference>
<dbReference type="PANTHER" id="PTHR43649">
    <property type="entry name" value="ARABINOSE-BINDING PROTEIN-RELATED"/>
    <property type="match status" value="1"/>
</dbReference>
<evidence type="ECO:0000256" key="3">
    <source>
        <dbReference type="ARBA" id="ARBA00022729"/>
    </source>
</evidence>
<keyword evidence="3" id="KW-0732">Signal</keyword>
<dbReference type="SUPFAM" id="SSF53850">
    <property type="entry name" value="Periplasmic binding protein-like II"/>
    <property type="match status" value="1"/>
</dbReference>
<sequence>MFKRKGKFLVTLVVLAILLVSVNLVTFAADELVVGVGGWAVEPTKRALEELNFTEKTGIEVTVTTRPGSPPEFISQMTSSILGGQTPYDVIDLEDDAAINFSRSGWLVDLDPIYDEEFWDDWTPGMLEMVDTWNRYEGELFRIPHNYETQYFFYRKDILEEKGLEVPQSWEEMIEVGKELTTDEMYAFSDGLAKGGYLGVYVSYLTQQAGGNPFDFGPELREALKFIHDMIYEYEIFPSSALNKDFDQVNNDFVNDRVAMMRMWPYFFDYQEAQEDWYSDDKVGVALPPKGPESRSTFVASWGWAIPNTSDKIDAAKTFIEFMTSVENAPKLAEMNTWFLSPRHSIMEEINVEESRLASNLKKYSDAGVISSRPFHPNFRQASSIVEELSSAYLTNQISLDEVIERGQQQMQALEE</sequence>
<dbReference type="STRING" id="56779.SAMN05421834_11028"/>
<dbReference type="RefSeq" id="WP_076544875.1">
    <property type="nucleotide sequence ID" value="NZ_FTNC01000010.1"/>
</dbReference>
<comment type="similarity">
    <text evidence="1">Belongs to the bacterial solute-binding protein 1 family.</text>
</comment>
<evidence type="ECO:0000256" key="2">
    <source>
        <dbReference type="ARBA" id="ARBA00022448"/>
    </source>
</evidence>
<gene>
    <name evidence="4" type="ORF">SAMN05421834_11028</name>
</gene>
<dbReference type="PANTHER" id="PTHR43649:SF34">
    <property type="entry name" value="ABC TRANSPORTER PERIPLASMIC-BINDING PROTEIN YCJN-RELATED"/>
    <property type="match status" value="1"/>
</dbReference>